<evidence type="ECO:0000256" key="5">
    <source>
        <dbReference type="PIRSR" id="PIRSR601486-1"/>
    </source>
</evidence>
<evidence type="ECO:0000256" key="2">
    <source>
        <dbReference type="ARBA" id="ARBA00022617"/>
    </source>
</evidence>
<dbReference type="EMBL" id="QGGO01000028">
    <property type="protein sequence ID" value="PWK18895.1"/>
    <property type="molecule type" value="Genomic_DNA"/>
</dbReference>
<name>A0A316DLW6_9BACT</name>
<evidence type="ECO:0000313" key="6">
    <source>
        <dbReference type="EMBL" id="PWK18895.1"/>
    </source>
</evidence>
<dbReference type="GO" id="GO:0019825">
    <property type="term" value="F:oxygen binding"/>
    <property type="evidence" value="ECO:0007669"/>
    <property type="project" value="InterPro"/>
</dbReference>
<protein>
    <submittedName>
        <fullName evidence="6">Hemoglobin</fullName>
    </submittedName>
</protein>
<dbReference type="Pfam" id="PF01152">
    <property type="entry name" value="Bac_globin"/>
    <property type="match status" value="1"/>
</dbReference>
<dbReference type="Proteomes" id="UP000245489">
    <property type="component" value="Unassembled WGS sequence"/>
</dbReference>
<evidence type="ECO:0000256" key="3">
    <source>
        <dbReference type="ARBA" id="ARBA00022723"/>
    </source>
</evidence>
<dbReference type="Gene3D" id="1.10.490.10">
    <property type="entry name" value="Globins"/>
    <property type="match status" value="1"/>
</dbReference>
<feature type="binding site" description="distal binding residue" evidence="5">
    <location>
        <position position="43"/>
    </location>
    <ligand>
        <name>heme</name>
        <dbReference type="ChEBI" id="CHEBI:30413"/>
    </ligand>
    <ligandPart>
        <name>Fe</name>
        <dbReference type="ChEBI" id="CHEBI:18248"/>
    </ligandPart>
</feature>
<dbReference type="InterPro" id="IPR001486">
    <property type="entry name" value="Hemoglobin_trunc"/>
</dbReference>
<dbReference type="OrthoDB" id="25954at2"/>
<proteinExistence type="predicted"/>
<keyword evidence="7" id="KW-1185">Reference proteome</keyword>
<comment type="caution">
    <text evidence="6">The sequence shown here is derived from an EMBL/GenBank/DDBJ whole genome shotgun (WGS) entry which is preliminary data.</text>
</comment>
<evidence type="ECO:0000256" key="1">
    <source>
        <dbReference type="ARBA" id="ARBA00022448"/>
    </source>
</evidence>
<dbReference type="InterPro" id="IPR009050">
    <property type="entry name" value="Globin-like_sf"/>
</dbReference>
<dbReference type="RefSeq" id="WP_109744691.1">
    <property type="nucleotide sequence ID" value="NZ_QGGO01000028.1"/>
</dbReference>
<keyword evidence="1" id="KW-0813">Transport</keyword>
<accession>A0A316DLW6</accession>
<dbReference type="GO" id="GO:0046872">
    <property type="term" value="F:metal ion binding"/>
    <property type="evidence" value="ECO:0007669"/>
    <property type="project" value="UniProtKB-KW"/>
</dbReference>
<keyword evidence="2 5" id="KW-0349">Heme</keyword>
<dbReference type="AlphaFoldDB" id="A0A316DLW6"/>
<sequence length="130" mass="15494">MKKDLENRQDIEQLVNSFYAKIRQNETLGNIFDNIAQVNWENHLPKMYNFWEMILFGQEGYEGFPLRPHLMLNSLHQLTPQHFNEWLIIFNNTVDENFEGDKATEVKSRAKNIALSWAYKINFMNQEVVV</sequence>
<dbReference type="InterPro" id="IPR012292">
    <property type="entry name" value="Globin/Proto"/>
</dbReference>
<keyword evidence="3 5" id="KW-0479">Metal-binding</keyword>
<evidence type="ECO:0000313" key="7">
    <source>
        <dbReference type="Proteomes" id="UP000245489"/>
    </source>
</evidence>
<organism evidence="6 7">
    <name type="scientific">Arcicella aurantiaca</name>
    <dbReference type="NCBI Taxonomy" id="591202"/>
    <lineage>
        <taxon>Bacteria</taxon>
        <taxon>Pseudomonadati</taxon>
        <taxon>Bacteroidota</taxon>
        <taxon>Cytophagia</taxon>
        <taxon>Cytophagales</taxon>
        <taxon>Flectobacillaceae</taxon>
        <taxon>Arcicella</taxon>
    </lineage>
</organism>
<reference evidence="6 7" key="1">
    <citation type="submission" date="2018-05" db="EMBL/GenBank/DDBJ databases">
        <title>Genomic Encyclopedia of Archaeal and Bacterial Type Strains, Phase II (KMG-II): from individual species to whole genera.</title>
        <authorList>
            <person name="Goeker M."/>
        </authorList>
    </citation>
    <scope>NUCLEOTIDE SEQUENCE [LARGE SCALE GENOMIC DNA]</scope>
    <source>
        <strain evidence="6 7">DSM 22214</strain>
    </source>
</reference>
<dbReference type="CDD" id="cd08916">
    <property type="entry name" value="TrHb3_P"/>
    <property type="match status" value="1"/>
</dbReference>
<dbReference type="GO" id="GO:0020037">
    <property type="term" value="F:heme binding"/>
    <property type="evidence" value="ECO:0007669"/>
    <property type="project" value="InterPro"/>
</dbReference>
<keyword evidence="4 5" id="KW-0408">Iron</keyword>
<evidence type="ECO:0000256" key="4">
    <source>
        <dbReference type="ARBA" id="ARBA00023004"/>
    </source>
</evidence>
<gene>
    <name evidence="6" type="ORF">LV89_04030</name>
</gene>
<dbReference type="SUPFAM" id="SSF46458">
    <property type="entry name" value="Globin-like"/>
    <property type="match status" value="1"/>
</dbReference>